<organism evidence="1 2">
    <name type="scientific">Roridomyces roridus</name>
    <dbReference type="NCBI Taxonomy" id="1738132"/>
    <lineage>
        <taxon>Eukaryota</taxon>
        <taxon>Fungi</taxon>
        <taxon>Dikarya</taxon>
        <taxon>Basidiomycota</taxon>
        <taxon>Agaricomycotina</taxon>
        <taxon>Agaricomycetes</taxon>
        <taxon>Agaricomycetidae</taxon>
        <taxon>Agaricales</taxon>
        <taxon>Marasmiineae</taxon>
        <taxon>Mycenaceae</taxon>
        <taxon>Roridomyces</taxon>
    </lineage>
</organism>
<keyword evidence="2" id="KW-1185">Reference proteome</keyword>
<evidence type="ECO:0000313" key="1">
    <source>
        <dbReference type="EMBL" id="KAJ7619741.1"/>
    </source>
</evidence>
<dbReference type="AlphaFoldDB" id="A0AAD7BFX6"/>
<feature type="non-terminal residue" evidence="1">
    <location>
        <position position="1"/>
    </location>
</feature>
<evidence type="ECO:0008006" key="3">
    <source>
        <dbReference type="Google" id="ProtNLM"/>
    </source>
</evidence>
<accession>A0AAD7BFX6</accession>
<evidence type="ECO:0000313" key="2">
    <source>
        <dbReference type="Proteomes" id="UP001221142"/>
    </source>
</evidence>
<comment type="caution">
    <text evidence="1">The sequence shown here is derived from an EMBL/GenBank/DDBJ whole genome shotgun (WGS) entry which is preliminary data.</text>
</comment>
<dbReference type="Proteomes" id="UP001221142">
    <property type="component" value="Unassembled WGS sequence"/>
</dbReference>
<feature type="non-terminal residue" evidence="1">
    <location>
        <position position="79"/>
    </location>
</feature>
<sequence length="79" mass="8581">LGHLGMTGVKSLMRGNAVEGMDVIGDTSEALCEDCLSGKQTCRPFDGLHEREKQPGERVYMDLWGPPQITGVGGKRYTV</sequence>
<protein>
    <recommendedName>
        <fullName evidence="3">GAG-pre-integrase domain-containing protein</fullName>
    </recommendedName>
</protein>
<dbReference type="EMBL" id="JARKIF010000018">
    <property type="protein sequence ID" value="KAJ7619741.1"/>
    <property type="molecule type" value="Genomic_DNA"/>
</dbReference>
<name>A0AAD7BFX6_9AGAR</name>
<gene>
    <name evidence="1" type="ORF">FB45DRAFT_695935</name>
</gene>
<reference evidence="1" key="1">
    <citation type="submission" date="2023-03" db="EMBL/GenBank/DDBJ databases">
        <title>Massive genome expansion in bonnet fungi (Mycena s.s.) driven by repeated elements and novel gene families across ecological guilds.</title>
        <authorList>
            <consortium name="Lawrence Berkeley National Laboratory"/>
            <person name="Harder C.B."/>
            <person name="Miyauchi S."/>
            <person name="Viragh M."/>
            <person name="Kuo A."/>
            <person name="Thoen E."/>
            <person name="Andreopoulos B."/>
            <person name="Lu D."/>
            <person name="Skrede I."/>
            <person name="Drula E."/>
            <person name="Henrissat B."/>
            <person name="Morin E."/>
            <person name="Kohler A."/>
            <person name="Barry K."/>
            <person name="LaButti K."/>
            <person name="Morin E."/>
            <person name="Salamov A."/>
            <person name="Lipzen A."/>
            <person name="Mereny Z."/>
            <person name="Hegedus B."/>
            <person name="Baldrian P."/>
            <person name="Stursova M."/>
            <person name="Weitz H."/>
            <person name="Taylor A."/>
            <person name="Grigoriev I.V."/>
            <person name="Nagy L.G."/>
            <person name="Martin F."/>
            <person name="Kauserud H."/>
        </authorList>
    </citation>
    <scope>NUCLEOTIDE SEQUENCE</scope>
    <source>
        <strain evidence="1">9284</strain>
    </source>
</reference>
<proteinExistence type="predicted"/>